<gene>
    <name evidence="1" type="ORF">DS079_16280</name>
</gene>
<evidence type="ECO:0000313" key="2">
    <source>
        <dbReference type="Proteomes" id="UP000274327"/>
    </source>
</evidence>
<accession>A0A426SFS6</accession>
<dbReference type="EMBL" id="QOCI01000019">
    <property type="protein sequence ID" value="RRR17041.1"/>
    <property type="molecule type" value="Genomic_DNA"/>
</dbReference>
<evidence type="ECO:0000313" key="1">
    <source>
        <dbReference type="EMBL" id="RRR17041.1"/>
    </source>
</evidence>
<dbReference type="AlphaFoldDB" id="A0A426SFS6"/>
<organism evidence="1 2">
    <name type="scientific">Brachybacterium paraconglomeratum</name>
    <dbReference type="NCBI Taxonomy" id="173362"/>
    <lineage>
        <taxon>Bacteria</taxon>
        <taxon>Bacillati</taxon>
        <taxon>Actinomycetota</taxon>
        <taxon>Actinomycetes</taxon>
        <taxon>Micrococcales</taxon>
        <taxon>Dermabacteraceae</taxon>
        <taxon>Brachybacterium</taxon>
    </lineage>
</organism>
<dbReference type="RefSeq" id="WP_062948169.1">
    <property type="nucleotide sequence ID" value="NZ_JAQDQJ010000001.1"/>
</dbReference>
<protein>
    <submittedName>
        <fullName evidence="1">Uncharacterized protein</fullName>
    </submittedName>
</protein>
<name>A0A426SFS6_9MICO</name>
<proteinExistence type="predicted"/>
<dbReference type="GeneID" id="78122574"/>
<keyword evidence="2" id="KW-1185">Reference proteome</keyword>
<reference evidence="1 2" key="1">
    <citation type="submission" date="2018-07" db="EMBL/GenBank/DDBJ databases">
        <title>Brachybacteriurn paraconglorneratum KCTC 9916.</title>
        <authorList>
            <person name="Li Y."/>
        </authorList>
    </citation>
    <scope>NUCLEOTIDE SEQUENCE [LARGE SCALE GENOMIC DNA]</scope>
    <source>
        <strain evidence="1 2">KCTC 9916</strain>
    </source>
</reference>
<dbReference type="Proteomes" id="UP000274327">
    <property type="component" value="Unassembled WGS sequence"/>
</dbReference>
<sequence length="107" mass="11509">MEQITVAGHPEPIPASPVAARMLHERLEETREKRGADAADRLETLVGERIGTLLAGGMPSIDVATMRSIVEYIELPSEDEPEPTGLGKVFADLKDKAAQRGYGGRIG</sequence>
<comment type="caution">
    <text evidence="1">The sequence shown here is derived from an EMBL/GenBank/DDBJ whole genome shotgun (WGS) entry which is preliminary data.</text>
</comment>